<evidence type="ECO:0000259" key="2">
    <source>
        <dbReference type="PROSITE" id="PS50969"/>
    </source>
</evidence>
<dbReference type="SUPFAM" id="SSF56784">
    <property type="entry name" value="HAD-like"/>
    <property type="match status" value="1"/>
</dbReference>
<dbReference type="AlphaFoldDB" id="A0A0L8FMS7"/>
<comment type="subunit">
    <text evidence="1">Component of the TIM23 complex.</text>
</comment>
<keyword evidence="1" id="KW-0811">Translocation</keyword>
<protein>
    <recommendedName>
        <fullName evidence="1">Mitochondrial import inner membrane translocase subunit TIM50</fullName>
    </recommendedName>
</protein>
<evidence type="ECO:0000313" key="3">
    <source>
        <dbReference type="EMBL" id="KOF66011.1"/>
    </source>
</evidence>
<gene>
    <name evidence="3" type="ORF">OCBIM_22013749mg</name>
</gene>
<comment type="function">
    <text evidence="1">Essential component of the TIM23 complex, a complex that mediates the translocation of transit peptide-containing proteins across the mitochondrial inner membrane.</text>
</comment>
<dbReference type="InterPro" id="IPR050365">
    <property type="entry name" value="TIM50"/>
</dbReference>
<comment type="similarity">
    <text evidence="1">Belongs to the TIM50 family.</text>
</comment>
<dbReference type="GO" id="GO:0015031">
    <property type="term" value="P:protein transport"/>
    <property type="evidence" value="ECO:0007669"/>
    <property type="project" value="UniProtKB-KW"/>
</dbReference>
<accession>A0A0L8FMS7</accession>
<dbReference type="Gene3D" id="3.40.50.1000">
    <property type="entry name" value="HAD superfamily/HAD-like"/>
    <property type="match status" value="1"/>
</dbReference>
<organism evidence="3">
    <name type="scientific">Octopus bimaculoides</name>
    <name type="common">California two-spotted octopus</name>
    <dbReference type="NCBI Taxonomy" id="37653"/>
    <lineage>
        <taxon>Eukaryota</taxon>
        <taxon>Metazoa</taxon>
        <taxon>Spiralia</taxon>
        <taxon>Lophotrochozoa</taxon>
        <taxon>Mollusca</taxon>
        <taxon>Cephalopoda</taxon>
        <taxon>Coleoidea</taxon>
        <taxon>Octopodiformes</taxon>
        <taxon>Octopoda</taxon>
        <taxon>Incirrata</taxon>
        <taxon>Octopodidae</taxon>
        <taxon>Octopus</taxon>
    </lineage>
</organism>
<keyword evidence="1" id="KW-0813">Transport</keyword>
<dbReference type="InterPro" id="IPR023214">
    <property type="entry name" value="HAD_sf"/>
</dbReference>
<dbReference type="InterPro" id="IPR004274">
    <property type="entry name" value="FCP1_dom"/>
</dbReference>
<dbReference type="Pfam" id="PF03031">
    <property type="entry name" value="NIF"/>
    <property type="match status" value="1"/>
</dbReference>
<dbReference type="GO" id="GO:0005744">
    <property type="term" value="C:TIM23 mitochondrial import inner membrane translocase complex"/>
    <property type="evidence" value="ECO:0007669"/>
    <property type="project" value="UniProtKB-UniRule"/>
</dbReference>
<reference evidence="3" key="1">
    <citation type="submission" date="2015-07" db="EMBL/GenBank/DDBJ databases">
        <title>MeaNS - Measles Nucleotide Surveillance Program.</title>
        <authorList>
            <person name="Tran T."/>
            <person name="Druce J."/>
        </authorList>
    </citation>
    <scope>NUCLEOTIDE SEQUENCE</scope>
    <source>
        <strain evidence="3">UCB-OBI-ISO-001</strain>
        <tissue evidence="3">Gonad</tissue>
    </source>
</reference>
<sequence>MFLFYYLQDLSRLGRELEQVVIVDNSPASYIFHPQNAVPVSSWFDDEEDRELYDLIPYFETLANLDSVYSMVRTAQMSPVEAT</sequence>
<dbReference type="PANTHER" id="PTHR12210">
    <property type="entry name" value="DULLARD PROTEIN PHOSPHATASE"/>
    <property type="match status" value="1"/>
</dbReference>
<proteinExistence type="inferred from homology"/>
<keyword evidence="1" id="KW-0653">Protein transport</keyword>
<comment type="subcellular location">
    <subcellularLocation>
        <location evidence="1">Mitochondrion inner membrane</location>
        <topology evidence="1">Single-pass membrane protein</topology>
    </subcellularLocation>
</comment>
<dbReference type="PROSITE" id="PS50969">
    <property type="entry name" value="FCP1"/>
    <property type="match status" value="1"/>
</dbReference>
<keyword evidence="1" id="KW-0496">Mitochondrion</keyword>
<name>A0A0L8FMS7_OCTBM</name>
<feature type="domain" description="FCP1 homology" evidence="2">
    <location>
        <begin position="1"/>
        <end position="62"/>
    </location>
</feature>
<dbReference type="EMBL" id="KQ428650">
    <property type="protein sequence ID" value="KOF66011.1"/>
    <property type="molecule type" value="Genomic_DNA"/>
</dbReference>
<evidence type="ECO:0000256" key="1">
    <source>
        <dbReference type="RuleBase" id="RU365079"/>
    </source>
</evidence>
<keyword evidence="1" id="KW-0809">Transit peptide</keyword>
<dbReference type="InterPro" id="IPR036412">
    <property type="entry name" value="HAD-like_sf"/>
</dbReference>
<dbReference type="STRING" id="37653.A0A0L8FMS7"/>